<evidence type="ECO:0000313" key="1">
    <source>
        <dbReference type="EMBL" id="DAF51488.1"/>
    </source>
</evidence>
<organism evidence="1">
    <name type="scientific">Siphoviridae sp. ctrCN24</name>
    <dbReference type="NCBI Taxonomy" id="2827953"/>
    <lineage>
        <taxon>Viruses</taxon>
        <taxon>Duplodnaviria</taxon>
        <taxon>Heunggongvirae</taxon>
        <taxon>Uroviricota</taxon>
        <taxon>Caudoviricetes</taxon>
    </lineage>
</organism>
<accession>A0A8S5SKP6</accession>
<dbReference type="EMBL" id="BK032616">
    <property type="protein sequence ID" value="DAF51488.1"/>
    <property type="molecule type" value="Genomic_DNA"/>
</dbReference>
<sequence length="454" mass="50168">MALQTPYLIAPVAFDASNAQEIEFTVPAGGDQVQSNKLTILKQSDLSEVYSQKVVTQDYTHTIPAGTLTNGVVYVASVKTYNLAGDESAESNKVLLRCYSTPSFNLSVDSTISTSQVNLVVEYAQAQNEPLATYLFNLYDSTGVLIATSKTQYAASDTSRITYQFTGLRSGQSYSVECLGVTKYGTQISTGSQTFFVQFTEPTAYKYFSLENVCKGGYIRIQSNLSSIPGETNKVPLEFGDGELTLYPNQWVKWNKGYVLPEDWTLQIWGHSFVSSDTTPIVTCSNINGDKAEVYWQEQVVKHPPLRWTWKASPTFPAQGTNLNWDIKFSANGAEYTKLNIQHDTDGNKYIGYIGSAGATLVYDNGTWSVTSRDILFKENPSDDLLAILKTMATTTQPETETAYSYAVLKVWSAKAIYPYIIKSNTIESASADTAHSIWVKKVGALYDVKVLNE</sequence>
<protein>
    <submittedName>
        <fullName evidence="1">Uncharacterized protein</fullName>
    </submittedName>
</protein>
<name>A0A8S5SKP6_9CAUD</name>
<reference evidence="1" key="1">
    <citation type="journal article" date="2021" name="Proc. Natl. Acad. Sci. U.S.A.">
        <title>A Catalog of Tens of Thousands of Viruses from Human Metagenomes Reveals Hidden Associations with Chronic Diseases.</title>
        <authorList>
            <person name="Tisza M.J."/>
            <person name="Buck C.B."/>
        </authorList>
    </citation>
    <scope>NUCLEOTIDE SEQUENCE</scope>
    <source>
        <strain evidence="1">CtrCN24</strain>
    </source>
</reference>
<proteinExistence type="predicted"/>